<keyword evidence="2" id="KW-1185">Reference proteome</keyword>
<sequence length="295" mass="33206">MSKATCPPAEQFQLSRRTPTAIKKLDAFVSHLHRLLHTREGLDETLLFLAYTTQLTASLLDIPNPALIQTLARRLVARAPEWLAARASSSLSSLFTTNLRLRLSTQLRALVDMLDGWHTMSRLWGLVTMWMIVRDFVKASQRETKEKQEGVEGRLVRQAESAIVATQIVSLIGFFALENTAWLSRLKVLTWSPNHQSKIILWSGRSWAVYIFAELGKLMLERVRKRGNSESMGSLEEWNKKFVSTLAWAPVSIHWTSPGGLLPESVAAGLAAYAQFISVQGLWKQTAKEHTVEVV</sequence>
<comment type="caution">
    <text evidence="1">The sequence shown here is derived from an EMBL/GenBank/DDBJ whole genome shotgun (WGS) entry which is preliminary data.</text>
</comment>
<reference evidence="1" key="1">
    <citation type="journal article" date="2020" name="BMC Genomics">
        <title>Correction to: Identification and distribution of gene clusters required for synthesis of sphingolipid metabolism inhibitors in diverse species of the filamentous fungus Fusarium.</title>
        <authorList>
            <person name="Kim H.S."/>
            <person name="Lohmar J.M."/>
            <person name="Busman M."/>
            <person name="Brown D.W."/>
            <person name="Naumann T.A."/>
            <person name="Divon H.H."/>
            <person name="Lysoe E."/>
            <person name="Uhlig S."/>
            <person name="Proctor R.H."/>
        </authorList>
    </citation>
    <scope>NUCLEOTIDE SEQUENCE</scope>
    <source>
        <strain evidence="1">NRRL 22465</strain>
    </source>
</reference>
<evidence type="ECO:0008006" key="3">
    <source>
        <dbReference type="Google" id="ProtNLM"/>
    </source>
</evidence>
<protein>
    <recommendedName>
        <fullName evidence="3">Peroxin 11C</fullName>
    </recommendedName>
</protein>
<dbReference type="EMBL" id="JABEYC010000700">
    <property type="protein sequence ID" value="KAF4974849.1"/>
    <property type="molecule type" value="Genomic_DNA"/>
</dbReference>
<reference evidence="1" key="2">
    <citation type="submission" date="2020-05" db="EMBL/GenBank/DDBJ databases">
        <authorList>
            <person name="Kim H.-S."/>
            <person name="Proctor R.H."/>
            <person name="Brown D.W."/>
        </authorList>
    </citation>
    <scope>NUCLEOTIDE SEQUENCE</scope>
    <source>
        <strain evidence="1">NRRL 22465</strain>
    </source>
</reference>
<dbReference type="OrthoDB" id="10005898at2759"/>
<organism evidence="1 2">
    <name type="scientific">Fusarium zealandicum</name>
    <dbReference type="NCBI Taxonomy" id="1053134"/>
    <lineage>
        <taxon>Eukaryota</taxon>
        <taxon>Fungi</taxon>
        <taxon>Dikarya</taxon>
        <taxon>Ascomycota</taxon>
        <taxon>Pezizomycotina</taxon>
        <taxon>Sordariomycetes</taxon>
        <taxon>Hypocreomycetidae</taxon>
        <taxon>Hypocreales</taxon>
        <taxon>Nectriaceae</taxon>
        <taxon>Fusarium</taxon>
        <taxon>Fusarium staphyleae species complex</taxon>
    </lineage>
</organism>
<name>A0A8H4UE62_9HYPO</name>
<dbReference type="AlphaFoldDB" id="A0A8H4UE62"/>
<gene>
    <name evidence="1" type="ORF">FZEAL_8310</name>
</gene>
<evidence type="ECO:0000313" key="2">
    <source>
        <dbReference type="Proteomes" id="UP000635477"/>
    </source>
</evidence>
<accession>A0A8H4UE62</accession>
<dbReference type="Proteomes" id="UP000635477">
    <property type="component" value="Unassembled WGS sequence"/>
</dbReference>
<evidence type="ECO:0000313" key="1">
    <source>
        <dbReference type="EMBL" id="KAF4974849.1"/>
    </source>
</evidence>
<proteinExistence type="predicted"/>